<dbReference type="AlphaFoldDB" id="A0A1G4IDF4"/>
<sequence length="73" mass="8082">MSGIRVAIFSKYFAAGVTVGALLCSRHCSWMLATHHADIQQHYGNIMRYAEQVTSLEEMLGIHEKTTGDARNG</sequence>
<comment type="caution">
    <text evidence="1">The sequence shown here is derived from an EMBL/GenBank/DDBJ whole genome shotgun (WGS) entry which is preliminary data.</text>
</comment>
<evidence type="ECO:0000313" key="2">
    <source>
        <dbReference type="Proteomes" id="UP000195570"/>
    </source>
</evidence>
<organism evidence="1 2">
    <name type="scientific">Trypanosoma equiperdum</name>
    <dbReference type="NCBI Taxonomy" id="5694"/>
    <lineage>
        <taxon>Eukaryota</taxon>
        <taxon>Discoba</taxon>
        <taxon>Euglenozoa</taxon>
        <taxon>Kinetoplastea</taxon>
        <taxon>Metakinetoplastina</taxon>
        <taxon>Trypanosomatida</taxon>
        <taxon>Trypanosomatidae</taxon>
        <taxon>Trypanosoma</taxon>
    </lineage>
</organism>
<gene>
    <name evidence="1" type="ORF">TEOVI_000188800</name>
</gene>
<keyword evidence="2" id="KW-1185">Reference proteome</keyword>
<dbReference type="EMBL" id="CZPT02001412">
    <property type="protein sequence ID" value="SCU70315.1"/>
    <property type="molecule type" value="Genomic_DNA"/>
</dbReference>
<dbReference type="RefSeq" id="XP_067081150.1">
    <property type="nucleotide sequence ID" value="XM_067225049.1"/>
</dbReference>
<name>A0A1G4IDF4_TRYEQ</name>
<evidence type="ECO:0000313" key="1">
    <source>
        <dbReference type="EMBL" id="SCU70315.1"/>
    </source>
</evidence>
<dbReference type="GeneID" id="92375828"/>
<accession>A0A1G4IDF4</accession>
<protein>
    <submittedName>
        <fullName evidence="1">Uncharacterized protein</fullName>
    </submittedName>
</protein>
<dbReference type="Proteomes" id="UP000195570">
    <property type="component" value="Unassembled WGS sequence"/>
</dbReference>
<reference evidence="1" key="1">
    <citation type="submission" date="2016-09" db="EMBL/GenBank/DDBJ databases">
        <authorList>
            <person name="Hebert L."/>
            <person name="Moumen B."/>
        </authorList>
    </citation>
    <scope>NUCLEOTIDE SEQUENCE [LARGE SCALE GENOMIC DNA]</scope>
    <source>
        <strain evidence="1">OVI</strain>
    </source>
</reference>
<dbReference type="VEuPathDB" id="TriTrypDB:TEOVI_000188800"/>
<proteinExistence type="predicted"/>